<evidence type="ECO:0000313" key="2">
    <source>
        <dbReference type="Proteomes" id="UP001610334"/>
    </source>
</evidence>
<keyword evidence="2" id="KW-1185">Reference proteome</keyword>
<proteinExistence type="predicted"/>
<gene>
    <name evidence="1" type="ORF">BJX63DRAFT_435319</name>
</gene>
<sequence>MRSISSFPLEVLHRICEFLAYECLSSVSDLALVNKRLYTVASKHRSCHLKLQISGRTKLASDVTIWCEILERTSAFASVRRLTLYGEMPTLADETDRIENDDTEEYGVEYYDDIEQGEDEDELTCVHKYYRSYHDDIVSVRNEDDYWGPLPGLIEKMSGLTDLIWACRTLFPPCLFQVLRAGCCRLHCVLFKLPSLHYADLHEERQDINPYEFSMATSPNLTRIMMTVSQCYGLGGVEFNGEALFELLKLAPNLKDVHIVRKYPHFGSVTPTMRQVMRNPPPWQGFFMDDSRREQEYQRLKFPSLSSSPTELQTLSLAPASDANYLRRLQEHIVFSKLKNLQLWEVSRDFLQEATQCFFPSLTSLALDPKFDHHEENQIIGDQAASEFIVSIASQLKRIHLSICTIGTYVSSQSIRAIVNVHGRTIEKLSLVGDGSTIAEQQASSPLTIDQIREIGEACPNLRELRVPVRRQMGSLNEVKVYKAIGRYLPQLRSLWLRLDCVYMEEDDDGHAGYDEVQRAAARDMMINIAVDSTLASSIMSTIVGSSISSQPSSLLSCLQVENARSMGIPHMLGEILDKLDFRWRCLRFCDGDQVRIITRKIKRKNRESEFMKGRLELGDYQPVFRGLWPGESGFWEDDWHSFPLASPESSFTG</sequence>
<dbReference type="InterPro" id="IPR032675">
    <property type="entry name" value="LRR_dom_sf"/>
</dbReference>
<dbReference type="EMBL" id="JBFXLT010000092">
    <property type="protein sequence ID" value="KAL2809266.1"/>
    <property type="molecule type" value="Genomic_DNA"/>
</dbReference>
<evidence type="ECO:0000313" key="1">
    <source>
        <dbReference type="EMBL" id="KAL2809266.1"/>
    </source>
</evidence>
<organism evidence="1 2">
    <name type="scientific">Aspergillus granulosus</name>
    <dbReference type="NCBI Taxonomy" id="176169"/>
    <lineage>
        <taxon>Eukaryota</taxon>
        <taxon>Fungi</taxon>
        <taxon>Dikarya</taxon>
        <taxon>Ascomycota</taxon>
        <taxon>Pezizomycotina</taxon>
        <taxon>Eurotiomycetes</taxon>
        <taxon>Eurotiomycetidae</taxon>
        <taxon>Eurotiales</taxon>
        <taxon>Aspergillaceae</taxon>
        <taxon>Aspergillus</taxon>
        <taxon>Aspergillus subgen. Nidulantes</taxon>
    </lineage>
</organism>
<comment type="caution">
    <text evidence="1">The sequence shown here is derived from an EMBL/GenBank/DDBJ whole genome shotgun (WGS) entry which is preliminary data.</text>
</comment>
<protein>
    <recommendedName>
        <fullName evidence="3">F-box domain-containing protein</fullName>
    </recommendedName>
</protein>
<name>A0ABR4H1D5_9EURO</name>
<reference evidence="1 2" key="1">
    <citation type="submission" date="2024-07" db="EMBL/GenBank/DDBJ databases">
        <title>Section-level genome sequencing and comparative genomics of Aspergillus sections Usti and Cavernicolus.</title>
        <authorList>
            <consortium name="Lawrence Berkeley National Laboratory"/>
            <person name="Nybo J.L."/>
            <person name="Vesth T.C."/>
            <person name="Theobald S."/>
            <person name="Frisvad J.C."/>
            <person name="Larsen T.O."/>
            <person name="Kjaerboelling I."/>
            <person name="Rothschild-Mancinelli K."/>
            <person name="Lyhne E.K."/>
            <person name="Kogle M.E."/>
            <person name="Barry K."/>
            <person name="Clum A."/>
            <person name="Na H."/>
            <person name="Ledsgaard L."/>
            <person name="Lin J."/>
            <person name="Lipzen A."/>
            <person name="Kuo A."/>
            <person name="Riley R."/>
            <person name="Mondo S."/>
            <person name="Labutti K."/>
            <person name="Haridas S."/>
            <person name="Pangalinan J."/>
            <person name="Salamov A.A."/>
            <person name="Simmons B.A."/>
            <person name="Magnuson J.K."/>
            <person name="Chen J."/>
            <person name="Drula E."/>
            <person name="Henrissat B."/>
            <person name="Wiebenga A."/>
            <person name="Lubbers R.J."/>
            <person name="Gomes A.C."/>
            <person name="Makela M.R."/>
            <person name="Stajich J."/>
            <person name="Grigoriev I.V."/>
            <person name="Mortensen U.H."/>
            <person name="De Vries R.P."/>
            <person name="Baker S.E."/>
            <person name="Andersen M.R."/>
        </authorList>
    </citation>
    <scope>NUCLEOTIDE SEQUENCE [LARGE SCALE GENOMIC DNA]</scope>
    <source>
        <strain evidence="1 2">CBS 588.65</strain>
    </source>
</reference>
<accession>A0ABR4H1D5</accession>
<dbReference type="Gene3D" id="3.80.10.10">
    <property type="entry name" value="Ribonuclease Inhibitor"/>
    <property type="match status" value="1"/>
</dbReference>
<dbReference type="SUPFAM" id="SSF52047">
    <property type="entry name" value="RNI-like"/>
    <property type="match status" value="1"/>
</dbReference>
<evidence type="ECO:0008006" key="3">
    <source>
        <dbReference type="Google" id="ProtNLM"/>
    </source>
</evidence>
<dbReference type="Proteomes" id="UP001610334">
    <property type="component" value="Unassembled WGS sequence"/>
</dbReference>